<dbReference type="CDD" id="cd05471">
    <property type="entry name" value="pepsin_like"/>
    <property type="match status" value="1"/>
</dbReference>
<organism evidence="5 6">
    <name type="scientific">Anthostomella pinea</name>
    <dbReference type="NCBI Taxonomy" id="933095"/>
    <lineage>
        <taxon>Eukaryota</taxon>
        <taxon>Fungi</taxon>
        <taxon>Dikarya</taxon>
        <taxon>Ascomycota</taxon>
        <taxon>Pezizomycotina</taxon>
        <taxon>Sordariomycetes</taxon>
        <taxon>Xylariomycetidae</taxon>
        <taxon>Xylariales</taxon>
        <taxon>Xylariaceae</taxon>
        <taxon>Anthostomella</taxon>
    </lineage>
</organism>
<name>A0AAI8VWU6_9PEZI</name>
<feature type="domain" description="Peptidase A1" evidence="4">
    <location>
        <begin position="64"/>
        <end position="319"/>
    </location>
</feature>
<comment type="similarity">
    <text evidence="1">Belongs to the peptidase A1 family.</text>
</comment>
<feature type="active site" evidence="2">
    <location>
        <position position="82"/>
    </location>
</feature>
<dbReference type="PANTHER" id="PTHR47966:SF51">
    <property type="entry name" value="BETA-SITE APP-CLEAVING ENZYME, ISOFORM A-RELATED"/>
    <property type="match status" value="1"/>
</dbReference>
<keyword evidence="6" id="KW-1185">Reference proteome</keyword>
<dbReference type="Gene3D" id="2.40.70.10">
    <property type="entry name" value="Acid Proteases"/>
    <property type="match status" value="2"/>
</dbReference>
<evidence type="ECO:0000313" key="5">
    <source>
        <dbReference type="EMBL" id="CAJ2512164.1"/>
    </source>
</evidence>
<evidence type="ECO:0000256" key="2">
    <source>
        <dbReference type="PIRSR" id="PIRSR601461-1"/>
    </source>
</evidence>
<dbReference type="Proteomes" id="UP001295740">
    <property type="component" value="Unassembled WGS sequence"/>
</dbReference>
<evidence type="ECO:0000313" key="6">
    <source>
        <dbReference type="Proteomes" id="UP001295740"/>
    </source>
</evidence>
<dbReference type="InterPro" id="IPR033121">
    <property type="entry name" value="PEPTIDASE_A1"/>
</dbReference>
<feature type="chain" id="PRO_5042591886" evidence="3">
    <location>
        <begin position="20"/>
        <end position="319"/>
    </location>
</feature>
<dbReference type="SUPFAM" id="SSF50630">
    <property type="entry name" value="Acid proteases"/>
    <property type="match status" value="1"/>
</dbReference>
<reference evidence="5" key="1">
    <citation type="submission" date="2023-10" db="EMBL/GenBank/DDBJ databases">
        <authorList>
            <person name="Hackl T."/>
        </authorList>
    </citation>
    <scope>NUCLEOTIDE SEQUENCE</scope>
</reference>
<gene>
    <name evidence="5" type="ORF">KHLLAP_LOCUS12632</name>
</gene>
<evidence type="ECO:0000259" key="4">
    <source>
        <dbReference type="PROSITE" id="PS51767"/>
    </source>
</evidence>
<dbReference type="GO" id="GO:0006508">
    <property type="term" value="P:proteolysis"/>
    <property type="evidence" value="ECO:0007669"/>
    <property type="project" value="InterPro"/>
</dbReference>
<dbReference type="InterPro" id="IPR001461">
    <property type="entry name" value="Aspartic_peptidase_A1"/>
</dbReference>
<dbReference type="EMBL" id="CAUWAG010000019">
    <property type="protein sequence ID" value="CAJ2512164.1"/>
    <property type="molecule type" value="Genomic_DNA"/>
</dbReference>
<feature type="active site" evidence="2">
    <location>
        <position position="286"/>
    </location>
</feature>
<dbReference type="GO" id="GO:0004190">
    <property type="term" value="F:aspartic-type endopeptidase activity"/>
    <property type="evidence" value="ECO:0007669"/>
    <property type="project" value="InterPro"/>
</dbReference>
<feature type="signal peptide" evidence="3">
    <location>
        <begin position="1"/>
        <end position="19"/>
    </location>
</feature>
<keyword evidence="3" id="KW-0732">Signal</keyword>
<accession>A0AAI8VWU6</accession>
<dbReference type="InterPro" id="IPR021109">
    <property type="entry name" value="Peptidase_aspartic_dom_sf"/>
</dbReference>
<protein>
    <submittedName>
        <fullName evidence="5">Uu.00g051790.m01.CDS01</fullName>
    </submittedName>
</protein>
<dbReference type="InterPro" id="IPR034164">
    <property type="entry name" value="Pepsin-like_dom"/>
</dbReference>
<dbReference type="Pfam" id="PF00026">
    <property type="entry name" value="Asp"/>
    <property type="match status" value="1"/>
</dbReference>
<dbReference type="PANTHER" id="PTHR47966">
    <property type="entry name" value="BETA-SITE APP-CLEAVING ENZYME, ISOFORM A-RELATED"/>
    <property type="match status" value="1"/>
</dbReference>
<dbReference type="PRINTS" id="PR00792">
    <property type="entry name" value="PEPSIN"/>
</dbReference>
<comment type="caution">
    <text evidence="5">The sequence shown here is derived from an EMBL/GenBank/DDBJ whole genome shotgun (WGS) entry which is preliminary data.</text>
</comment>
<dbReference type="PROSITE" id="PS51767">
    <property type="entry name" value="PEPTIDASE_A1"/>
    <property type="match status" value="1"/>
</dbReference>
<evidence type="ECO:0000256" key="1">
    <source>
        <dbReference type="ARBA" id="ARBA00007447"/>
    </source>
</evidence>
<sequence length="319" mass="34533">MKPAVVLVIAMCSVVQALAARSWTVALNSQLDQAHAVNDTRWRLPSLRHNVPLTDWFNRSDNQWYSTISIGTPPQNLTVLFDTGYGDLIIPQSNCTTCGEHTLFNPNNSSSFSAIPNGSIMVLFGTGADSVPLSEEETASGNIVYDRVAIGPLKYDDQAFILCDKYTSALSSMPIDGIMGLSPMNVTDLDEPSFFWNLWKSGQLQSPVFSLYMPADNASGAEITLGDSDPDKYDGAITWVDLDPVAFRKWNTWVFGQSAVYANGKLLSKWTGPTTSSPDGHSAILDTGTAFIQTPDFATASAIYAALSPQIRMIDPAGA</sequence>
<evidence type="ECO:0000256" key="3">
    <source>
        <dbReference type="SAM" id="SignalP"/>
    </source>
</evidence>
<dbReference type="AlphaFoldDB" id="A0AAI8VWU6"/>
<proteinExistence type="inferred from homology"/>